<dbReference type="EMBL" id="CP033151">
    <property type="protein sequence ID" value="AYO43618.1"/>
    <property type="molecule type" value="Genomic_DNA"/>
</dbReference>
<dbReference type="Pfam" id="PF08641">
    <property type="entry name" value="Mis14"/>
    <property type="match status" value="1"/>
</dbReference>
<feature type="compositionally biased region" description="Basic and acidic residues" evidence="1">
    <location>
        <begin position="135"/>
        <end position="144"/>
    </location>
</feature>
<feature type="compositionally biased region" description="Basic residues" evidence="1">
    <location>
        <begin position="145"/>
        <end position="154"/>
    </location>
</feature>
<name>A0A3G2S8T1_MALR7</name>
<dbReference type="STRING" id="425264.A0A3G2S8T1"/>
<accession>A0A3G2S8T1</accession>
<dbReference type="AlphaFoldDB" id="A0A3G2S8T1"/>
<proteinExistence type="predicted"/>
<keyword evidence="3" id="KW-1185">Reference proteome</keyword>
<evidence type="ECO:0000313" key="2">
    <source>
        <dbReference type="EMBL" id="AYO43618.1"/>
    </source>
</evidence>
<dbReference type="GO" id="GO:0000776">
    <property type="term" value="C:kinetochore"/>
    <property type="evidence" value="ECO:0007669"/>
    <property type="project" value="InterPro"/>
</dbReference>
<protein>
    <submittedName>
        <fullName evidence="2">Kinetochore protein Mis14 like protein</fullName>
    </submittedName>
</protein>
<dbReference type="VEuPathDB" id="FungiDB:DNF11_2668"/>
<gene>
    <name evidence="2" type="ORF">DNF11_2668</name>
</gene>
<dbReference type="OrthoDB" id="3354845at2759"/>
<reference evidence="2 3" key="1">
    <citation type="submission" date="2018-10" db="EMBL/GenBank/DDBJ databases">
        <title>Complete genome sequence of Malassezia restricta CBS 7877.</title>
        <authorList>
            <person name="Morand S.C."/>
            <person name="Bertignac M."/>
            <person name="Iltis A."/>
            <person name="Kolder I."/>
            <person name="Pirovano W."/>
            <person name="Jourdain R."/>
            <person name="Clavaud C."/>
        </authorList>
    </citation>
    <scope>NUCLEOTIDE SEQUENCE [LARGE SCALE GENOMIC DNA]</scope>
    <source>
        <strain evidence="2 3">CBS 7877</strain>
    </source>
</reference>
<feature type="region of interest" description="Disordered" evidence="1">
    <location>
        <begin position="135"/>
        <end position="154"/>
    </location>
</feature>
<dbReference type="InterPro" id="IPR013950">
    <property type="entry name" value="Mis14/Nsl1"/>
</dbReference>
<evidence type="ECO:0000313" key="3">
    <source>
        <dbReference type="Proteomes" id="UP000269793"/>
    </source>
</evidence>
<organism evidence="2 3">
    <name type="scientific">Malassezia restricta (strain ATCC 96810 / NBRC 103918 / CBS 7877)</name>
    <name type="common">Seborrheic dermatitis infection agent</name>
    <dbReference type="NCBI Taxonomy" id="425264"/>
    <lineage>
        <taxon>Eukaryota</taxon>
        <taxon>Fungi</taxon>
        <taxon>Dikarya</taxon>
        <taxon>Basidiomycota</taxon>
        <taxon>Ustilaginomycotina</taxon>
        <taxon>Malasseziomycetes</taxon>
        <taxon>Malasseziales</taxon>
        <taxon>Malasseziaceae</taxon>
        <taxon>Malassezia</taxon>
    </lineage>
</organism>
<evidence type="ECO:0000256" key="1">
    <source>
        <dbReference type="SAM" id="MobiDB-lite"/>
    </source>
</evidence>
<dbReference type="GO" id="GO:0000070">
    <property type="term" value="P:mitotic sister chromatid segregation"/>
    <property type="evidence" value="ECO:0007669"/>
    <property type="project" value="InterPro"/>
</dbReference>
<dbReference type="Proteomes" id="UP000269793">
    <property type="component" value="Chromosome IV"/>
</dbReference>
<sequence length="222" mass="25106">MPRELPRVDLEHPSDLDFIVQAVHSYARDVGAERLRTRGRAAAALQDTLDQALARWVYAARTRLIPNVLVNGLTLAEYAKQETAMEPFDEALSQRVQTLSDTMDEQTERVVDYRKSVPTAYAHAVARRAAARRALADAKEDQRQRRLRTSKRHAAAPYPAIARGQPLHLDADAKARAQATLTNVYATLRRLHTALPARQESALEQERLVRHLRRHDDATRPV</sequence>